<feature type="transmembrane region" description="Helical" evidence="1">
    <location>
        <begin position="73"/>
        <end position="93"/>
    </location>
</feature>
<dbReference type="HOGENOM" id="CLU_2123348_0_0_1"/>
<keyword evidence="1" id="KW-1133">Transmembrane helix</keyword>
<accession>E3N6R7</accession>
<feature type="transmembrane region" description="Helical" evidence="1">
    <location>
        <begin position="18"/>
        <end position="35"/>
    </location>
</feature>
<reference evidence="2" key="1">
    <citation type="submission" date="2007-07" db="EMBL/GenBank/DDBJ databases">
        <title>PCAP assembly of the Caenorhabditis remanei genome.</title>
        <authorList>
            <consortium name="The Caenorhabditis remanei Sequencing Consortium"/>
            <person name="Wilson R.K."/>
        </authorList>
    </citation>
    <scope>NUCLEOTIDE SEQUENCE [LARGE SCALE GENOMIC DNA]</scope>
    <source>
        <strain evidence="2">PB4641</strain>
    </source>
</reference>
<dbReference type="AlphaFoldDB" id="E3N6R7"/>
<keyword evidence="3" id="KW-1185">Reference proteome</keyword>
<evidence type="ECO:0000313" key="3">
    <source>
        <dbReference type="Proteomes" id="UP000008281"/>
    </source>
</evidence>
<keyword evidence="1" id="KW-0472">Membrane</keyword>
<evidence type="ECO:0000256" key="1">
    <source>
        <dbReference type="SAM" id="Phobius"/>
    </source>
</evidence>
<dbReference type="InParanoid" id="E3N6R7"/>
<evidence type="ECO:0000313" key="2">
    <source>
        <dbReference type="EMBL" id="EFO88235.1"/>
    </source>
</evidence>
<proteinExistence type="predicted"/>
<protein>
    <submittedName>
        <fullName evidence="2">Uncharacterized protein</fullName>
    </submittedName>
</protein>
<name>E3N6R7_CAERE</name>
<keyword evidence="1" id="KW-0812">Transmembrane</keyword>
<dbReference type="Proteomes" id="UP000008281">
    <property type="component" value="Unassembled WGS sequence"/>
</dbReference>
<sequence>MPRQRAAAAEDRREWRKIVFWFLYFPGLILLNFFMGRLQIPEKMQFSITLAIQGYLAGHPSVDFISRRTKRKVLMVLLCILAFFTLCNFITIFSSSIPGLGLKSNVDEANQLKL</sequence>
<organism evidence="3">
    <name type="scientific">Caenorhabditis remanei</name>
    <name type="common">Caenorhabditis vulgaris</name>
    <dbReference type="NCBI Taxonomy" id="31234"/>
    <lineage>
        <taxon>Eukaryota</taxon>
        <taxon>Metazoa</taxon>
        <taxon>Ecdysozoa</taxon>
        <taxon>Nematoda</taxon>
        <taxon>Chromadorea</taxon>
        <taxon>Rhabditida</taxon>
        <taxon>Rhabditina</taxon>
        <taxon>Rhabditomorpha</taxon>
        <taxon>Rhabditoidea</taxon>
        <taxon>Rhabditidae</taxon>
        <taxon>Peloderinae</taxon>
        <taxon>Caenorhabditis</taxon>
    </lineage>
</organism>
<dbReference type="EMBL" id="DS268542">
    <property type="protein sequence ID" value="EFO88235.1"/>
    <property type="molecule type" value="Genomic_DNA"/>
</dbReference>
<gene>
    <name evidence="2" type="ORF">CRE_07751</name>
</gene>